<organism evidence="2 3">
    <name type="scientific">Fibrobacter succinogenes</name>
    <name type="common">Bacteroides succinogenes</name>
    <dbReference type="NCBI Taxonomy" id="833"/>
    <lineage>
        <taxon>Bacteria</taxon>
        <taxon>Pseudomonadati</taxon>
        <taxon>Fibrobacterota</taxon>
        <taxon>Fibrobacteria</taxon>
        <taxon>Fibrobacterales</taxon>
        <taxon>Fibrobacteraceae</taxon>
        <taxon>Fibrobacter</taxon>
    </lineage>
</organism>
<dbReference type="GO" id="GO:0030313">
    <property type="term" value="C:cell envelope"/>
    <property type="evidence" value="ECO:0007669"/>
    <property type="project" value="UniProtKB-SubCell"/>
</dbReference>
<accession>A0A380RVI9</accession>
<dbReference type="NCBIfam" id="TIGR02543">
    <property type="entry name" value="List_Bact_rpt"/>
    <property type="match status" value="3"/>
</dbReference>
<dbReference type="Pfam" id="PF09479">
    <property type="entry name" value="Flg_new"/>
    <property type="match status" value="4"/>
</dbReference>
<dbReference type="Proteomes" id="UP000255423">
    <property type="component" value="Unassembled WGS sequence"/>
</dbReference>
<dbReference type="Gene3D" id="2.160.20.110">
    <property type="match status" value="1"/>
</dbReference>
<sequence length="858" mass="95402">MLLLLSLGGFGFAAVGDTRTITYNLNGGVNNPANPDSYVVVKDTSSDFYSSVISDTCKITLLEPTREGSRFLGWFKEASTGVFYDAPQKSISRCSGDQYTLTALWAPAVKEPQLSVDSCYQITSKEELYAIPKLSTFACIELQNDIVVNENLLDAEGNPDSTRNDIMYWQPFAFGGIFEGNGHTISGLYTKKQYEAGFFSKLYEGAGKPPVVRNLGIKDSYFEGTRYAGGIVGYIDQSALLVNVFSEATVVARGNAGGIAGAIISEEDWSCLCAPPPLAKPALAKPEWPTMTPSNVTQIINAYNAGRITGESSYRDGVGGIVGEAQDFILENVFNVGTISDRGDAIFGFQNLQKCFYDSSRHHVEIKNAYYAGDATAKYGGSKATANEFKDGTVLGKLQEGSYGAAWEQKIGTDPHPVLSSKVKYYLDYKLNGGTNSDKNPKYYTNDSAVILASPTKQGDTFEGWFTDILYKERIDTIKVGTKKYYTLYAKWESEYFVTYVANGSLNFGINPLRWSADSATYTLKGLEKIGYTFDGWYADSTFKTPVKELTPDRHDDITLYAKWVANNYKITYHLNGGVNNPDNPATFNFDVITTLKEPTREGFVFVGWFDKLTYANEIKDFPQTDYFSRDFDLYAHWYPEPKKPATNESGCYIISNRNELYWFALYTSNKLDGIKVTETHPCAWQKNDIVVNESLLDGSGNWVDGIVLWHEIGVLSRGDTIPVYYANNHSISGLFINDYYSQGVWEEFFWPAENKGTYPKFLNSCVNTNNGTIWSERIGRKSLRAISKGPSFGVKVAGRTLQVYGAKTGAKVSVFDMQGRVIYNRQVNATGNVAFEMRRAGNYLIQAGNQVHRINVK</sequence>
<dbReference type="EMBL" id="UHJL01000001">
    <property type="protein sequence ID" value="SUQ18882.1"/>
    <property type="molecule type" value="Genomic_DNA"/>
</dbReference>
<gene>
    <name evidence="2" type="ORF">SAMN05661053_0104</name>
</gene>
<name>A0A380RVI9_FIBSU</name>
<dbReference type="AlphaFoldDB" id="A0A380RVI9"/>
<dbReference type="InterPro" id="IPR042229">
    <property type="entry name" value="Listeria/Bacterioides_rpt_sf"/>
</dbReference>
<evidence type="ECO:0000256" key="1">
    <source>
        <dbReference type="ARBA" id="ARBA00004196"/>
    </source>
</evidence>
<dbReference type="Gene3D" id="2.60.40.4270">
    <property type="entry name" value="Listeria-Bacteroides repeat domain"/>
    <property type="match status" value="4"/>
</dbReference>
<reference evidence="2 3" key="1">
    <citation type="submission" date="2017-08" db="EMBL/GenBank/DDBJ databases">
        <authorList>
            <person name="de Groot N.N."/>
        </authorList>
    </citation>
    <scope>NUCLEOTIDE SEQUENCE [LARGE SCALE GENOMIC DNA]</scope>
    <source>
        <strain evidence="2 3">HM2</strain>
    </source>
</reference>
<proteinExistence type="predicted"/>
<comment type="subcellular location">
    <subcellularLocation>
        <location evidence="1">Cell envelope</location>
    </subcellularLocation>
</comment>
<protein>
    <submittedName>
        <fullName evidence="2">Listeria/Bacterioides repeat-containing protein/Por secretion system C-terminal sorting domain-containing protein</fullName>
    </submittedName>
</protein>
<dbReference type="InterPro" id="IPR013378">
    <property type="entry name" value="InlB-like_B-rpt"/>
</dbReference>
<evidence type="ECO:0000313" key="3">
    <source>
        <dbReference type="Proteomes" id="UP000255423"/>
    </source>
</evidence>
<evidence type="ECO:0000313" key="2">
    <source>
        <dbReference type="EMBL" id="SUQ18882.1"/>
    </source>
</evidence>